<gene>
    <name evidence="1" type="ORF">TTHERM_00756480</name>
</gene>
<evidence type="ECO:0000313" key="1">
    <source>
        <dbReference type="EMBL" id="EAR84100.1"/>
    </source>
</evidence>
<dbReference type="AlphaFoldDB" id="I7MCK1"/>
<dbReference type="Gene3D" id="3.40.50.2000">
    <property type="entry name" value="Glycogen Phosphorylase B"/>
    <property type="match status" value="1"/>
</dbReference>
<dbReference type="InParanoid" id="I7MCK1"/>
<name>I7MCK1_TETTS</name>
<dbReference type="RefSeq" id="XP_001031763.1">
    <property type="nucleotide sequence ID" value="XM_001031763.3"/>
</dbReference>
<keyword evidence="2" id="KW-1185">Reference proteome</keyword>
<dbReference type="OMA" id="EEQFGWR"/>
<dbReference type="Proteomes" id="UP000009168">
    <property type="component" value="Unassembled WGS sequence"/>
</dbReference>
<accession>I7MCK1</accession>
<dbReference type="OrthoDB" id="426882at2759"/>
<sequence>MKVAIFSLLWPKNNFSAACVRTFGYVLCQLKENQETLFISPSKKTKQQISDIQMFSNVKIYEADYNNFETMDFLLSKQLNFVPDIAIFDTFVCEEKFSHYIHTKFPNCMKVLDLQDIHSLRHKRQQIVEDMEDNLKQKMIQNGSQNELDPEIERNMMQKVLQEGFPSGSESEEFNREMASMLRSDLVITCSDYEYFRLRNHLNIHNTELLTFFHETPSLEIDERETNFQKKRNFVWIGNQSHYPNADSLKYIINYIWPKIHERLPDAQLHIYGSNFKQEFSNLDKLNINIFSRGVMPSLERLAKYRVMLAPLRYGAGIKGKIVDSWLHKVPVVTSPIGAEGLYYDTAYESIYTDIDQGQYTYKDMMTQINREQIQNQQKMESFYSYSNFDFSKQPDHLKFGGKFWNFTVDDYVNSAIELYTNEEEWKKQVIAGNEICNRRMGFTRNNLVYMMKFNEYLMNLRDNRKRNNLYNLTWSETLRSTQNFAKYINEKNRNKLFSSKHSK</sequence>
<reference evidence="2" key="1">
    <citation type="journal article" date="2006" name="PLoS Biol.">
        <title>Macronuclear genome sequence of the ciliate Tetrahymena thermophila, a model eukaryote.</title>
        <authorList>
            <person name="Eisen J.A."/>
            <person name="Coyne R.S."/>
            <person name="Wu M."/>
            <person name="Wu D."/>
            <person name="Thiagarajan M."/>
            <person name="Wortman J.R."/>
            <person name="Badger J.H."/>
            <person name="Ren Q."/>
            <person name="Amedeo P."/>
            <person name="Jones K.M."/>
            <person name="Tallon L.J."/>
            <person name="Delcher A.L."/>
            <person name="Salzberg S.L."/>
            <person name="Silva J.C."/>
            <person name="Haas B.J."/>
            <person name="Majoros W.H."/>
            <person name="Farzad M."/>
            <person name="Carlton J.M."/>
            <person name="Smith R.K. Jr."/>
            <person name="Garg J."/>
            <person name="Pearlman R.E."/>
            <person name="Karrer K.M."/>
            <person name="Sun L."/>
            <person name="Manning G."/>
            <person name="Elde N.C."/>
            <person name="Turkewitz A.P."/>
            <person name="Asai D.J."/>
            <person name="Wilkes D.E."/>
            <person name="Wang Y."/>
            <person name="Cai H."/>
            <person name="Collins K."/>
            <person name="Stewart B.A."/>
            <person name="Lee S.R."/>
            <person name="Wilamowska K."/>
            <person name="Weinberg Z."/>
            <person name="Ruzzo W.L."/>
            <person name="Wloga D."/>
            <person name="Gaertig J."/>
            <person name="Frankel J."/>
            <person name="Tsao C.-C."/>
            <person name="Gorovsky M.A."/>
            <person name="Keeling P.J."/>
            <person name="Waller R.F."/>
            <person name="Patron N.J."/>
            <person name="Cherry J.M."/>
            <person name="Stover N.A."/>
            <person name="Krieger C.J."/>
            <person name="del Toro C."/>
            <person name="Ryder H.F."/>
            <person name="Williamson S.C."/>
            <person name="Barbeau R.A."/>
            <person name="Hamilton E.P."/>
            <person name="Orias E."/>
        </authorList>
    </citation>
    <scope>NUCLEOTIDE SEQUENCE [LARGE SCALE GENOMIC DNA]</scope>
    <source>
        <strain evidence="2">SB210</strain>
    </source>
</reference>
<protein>
    <submittedName>
        <fullName evidence="1">Glycosyltransferase, putative</fullName>
    </submittedName>
</protein>
<dbReference type="SUPFAM" id="SSF53756">
    <property type="entry name" value="UDP-Glycosyltransferase/glycogen phosphorylase"/>
    <property type="match status" value="1"/>
</dbReference>
<dbReference type="EMBL" id="GG662437">
    <property type="protein sequence ID" value="EAR84100.1"/>
    <property type="molecule type" value="Genomic_DNA"/>
</dbReference>
<dbReference type="HOGENOM" id="CLU_028014_2_1_1"/>
<dbReference type="eggNOG" id="ENOG502QU9I">
    <property type="taxonomic scope" value="Eukaryota"/>
</dbReference>
<dbReference type="Pfam" id="PF13692">
    <property type="entry name" value="Glyco_trans_1_4"/>
    <property type="match status" value="1"/>
</dbReference>
<proteinExistence type="predicted"/>
<organism evidence="1 2">
    <name type="scientific">Tetrahymena thermophila (strain SB210)</name>
    <dbReference type="NCBI Taxonomy" id="312017"/>
    <lineage>
        <taxon>Eukaryota</taxon>
        <taxon>Sar</taxon>
        <taxon>Alveolata</taxon>
        <taxon>Ciliophora</taxon>
        <taxon>Intramacronucleata</taxon>
        <taxon>Oligohymenophorea</taxon>
        <taxon>Hymenostomatida</taxon>
        <taxon>Tetrahymenina</taxon>
        <taxon>Tetrahymenidae</taxon>
        <taxon>Tetrahymena</taxon>
    </lineage>
</organism>
<dbReference type="STRING" id="312017.I7MCK1"/>
<evidence type="ECO:0000313" key="2">
    <source>
        <dbReference type="Proteomes" id="UP000009168"/>
    </source>
</evidence>
<dbReference type="KEGG" id="tet:TTHERM_00756480"/>
<dbReference type="GeneID" id="7833073"/>